<evidence type="ECO:0000313" key="9">
    <source>
        <dbReference type="Proteomes" id="UP000002300"/>
    </source>
</evidence>
<dbReference type="AlphaFoldDB" id="A7GVJ4"/>
<dbReference type="GO" id="GO:0016987">
    <property type="term" value="F:sigma factor activity"/>
    <property type="evidence" value="ECO:0007669"/>
    <property type="project" value="UniProtKB-KW"/>
</dbReference>
<sequence length="183" mass="22066">MNDKELVGELKNQNIEALDQVILQYSRLIYGVIGSILGENHERVEIEECYNDVLFILWYKIDHFQIEKGQFKNWIISIAKFKALDYKRKFKRKLIEQTMERCILQDKEDVEQVLLKEEEKEFVLEVIQRLDQVDYHIFYRRYIADESIKQISEELHMSTSAIYTRLSRGREKLKKGMEGYYEV</sequence>
<name>A7GVJ4_BACCN</name>
<feature type="domain" description="RNA polymerase sigma factor 70 region 4 type 2" evidence="7">
    <location>
        <begin position="124"/>
        <end position="173"/>
    </location>
</feature>
<dbReference type="eggNOG" id="COG1595">
    <property type="taxonomic scope" value="Bacteria"/>
</dbReference>
<dbReference type="HOGENOM" id="CLU_047691_9_7_9"/>
<evidence type="ECO:0000256" key="2">
    <source>
        <dbReference type="ARBA" id="ARBA00023015"/>
    </source>
</evidence>
<dbReference type="InterPro" id="IPR013324">
    <property type="entry name" value="RNA_pol_sigma_r3/r4-like"/>
</dbReference>
<feature type="domain" description="RNA polymerase sigma-70 region 2" evidence="6">
    <location>
        <begin position="22"/>
        <end position="91"/>
    </location>
</feature>
<dbReference type="Gene3D" id="1.10.1740.10">
    <property type="match status" value="1"/>
</dbReference>
<evidence type="ECO:0000256" key="4">
    <source>
        <dbReference type="ARBA" id="ARBA00023125"/>
    </source>
</evidence>
<evidence type="ECO:0000256" key="5">
    <source>
        <dbReference type="ARBA" id="ARBA00023163"/>
    </source>
</evidence>
<dbReference type="Proteomes" id="UP000002300">
    <property type="component" value="Chromosome"/>
</dbReference>
<evidence type="ECO:0000259" key="7">
    <source>
        <dbReference type="Pfam" id="PF08281"/>
    </source>
</evidence>
<dbReference type="RefSeq" id="WP_012096415.1">
    <property type="nucleotide sequence ID" value="NC_009674.1"/>
</dbReference>
<dbReference type="InterPro" id="IPR007627">
    <property type="entry name" value="RNA_pol_sigma70_r2"/>
</dbReference>
<dbReference type="InterPro" id="IPR013325">
    <property type="entry name" value="RNA_pol_sigma_r2"/>
</dbReference>
<dbReference type="KEGG" id="bcy:Bcer98_3970"/>
<protein>
    <submittedName>
        <fullName evidence="8">RNA polymerase, sigma-24 subunit, ECF subfamily</fullName>
    </submittedName>
</protein>
<gene>
    <name evidence="8" type="ordered locus">Bcer98_3970</name>
</gene>
<proteinExistence type="inferred from homology"/>
<evidence type="ECO:0000313" key="8">
    <source>
        <dbReference type="EMBL" id="ABS24152.1"/>
    </source>
</evidence>
<keyword evidence="4" id="KW-0238">DNA-binding</keyword>
<keyword evidence="2" id="KW-0805">Transcription regulation</keyword>
<dbReference type="PANTHER" id="PTHR43133:SF8">
    <property type="entry name" value="RNA POLYMERASE SIGMA FACTOR HI_1459-RELATED"/>
    <property type="match status" value="1"/>
</dbReference>
<organism evidence="8 9">
    <name type="scientific">Bacillus cytotoxicus (strain DSM 22905 / CIP 110041 / 391-98 / NVH 391-98)</name>
    <dbReference type="NCBI Taxonomy" id="315749"/>
    <lineage>
        <taxon>Bacteria</taxon>
        <taxon>Bacillati</taxon>
        <taxon>Bacillota</taxon>
        <taxon>Bacilli</taxon>
        <taxon>Bacillales</taxon>
        <taxon>Bacillaceae</taxon>
        <taxon>Bacillus</taxon>
        <taxon>Bacillus cereus group</taxon>
    </lineage>
</organism>
<dbReference type="Pfam" id="PF08281">
    <property type="entry name" value="Sigma70_r4_2"/>
    <property type="match status" value="1"/>
</dbReference>
<dbReference type="GO" id="GO:0006352">
    <property type="term" value="P:DNA-templated transcription initiation"/>
    <property type="evidence" value="ECO:0007669"/>
    <property type="project" value="InterPro"/>
</dbReference>
<dbReference type="InterPro" id="IPR036388">
    <property type="entry name" value="WH-like_DNA-bd_sf"/>
</dbReference>
<dbReference type="PANTHER" id="PTHR43133">
    <property type="entry name" value="RNA POLYMERASE ECF-TYPE SIGMA FACTO"/>
    <property type="match status" value="1"/>
</dbReference>
<dbReference type="InterPro" id="IPR013249">
    <property type="entry name" value="RNA_pol_sigma70_r4_t2"/>
</dbReference>
<dbReference type="GO" id="GO:0003677">
    <property type="term" value="F:DNA binding"/>
    <property type="evidence" value="ECO:0007669"/>
    <property type="project" value="UniProtKB-KW"/>
</dbReference>
<dbReference type="InterPro" id="IPR039425">
    <property type="entry name" value="RNA_pol_sigma-70-like"/>
</dbReference>
<dbReference type="SUPFAM" id="SSF88946">
    <property type="entry name" value="Sigma2 domain of RNA polymerase sigma factors"/>
    <property type="match status" value="1"/>
</dbReference>
<dbReference type="NCBIfam" id="TIGR02937">
    <property type="entry name" value="sigma70-ECF"/>
    <property type="match status" value="1"/>
</dbReference>
<dbReference type="Pfam" id="PF04542">
    <property type="entry name" value="Sigma70_r2"/>
    <property type="match status" value="1"/>
</dbReference>
<reference evidence="8 9" key="1">
    <citation type="journal article" date="2008" name="Chem. Biol. Interact.">
        <title>Extending the Bacillus cereus group genomics to putative food-borne pathogens of different toxicity.</title>
        <authorList>
            <person name="Lapidus A."/>
            <person name="Goltsman E."/>
            <person name="Auger S."/>
            <person name="Galleron N."/>
            <person name="Segurens B."/>
            <person name="Dossat C."/>
            <person name="Land M.L."/>
            <person name="Broussolle V."/>
            <person name="Brillard J."/>
            <person name="Guinebretiere M.H."/>
            <person name="Sanchis V."/>
            <person name="Nguen-The C."/>
            <person name="Lereclus D."/>
            <person name="Richardson P."/>
            <person name="Wincker P."/>
            <person name="Weissenbach J."/>
            <person name="Ehrlich S.D."/>
            <person name="Sorokin A."/>
        </authorList>
    </citation>
    <scope>NUCLEOTIDE SEQUENCE [LARGE SCALE GENOMIC DNA]</scope>
    <source>
        <strain evidence="9">DSM 22905 / CIP 110041 / 391-98 / NVH 391-98</strain>
    </source>
</reference>
<dbReference type="GeneID" id="33899199"/>
<dbReference type="EMBL" id="CP000764">
    <property type="protein sequence ID" value="ABS24152.1"/>
    <property type="molecule type" value="Genomic_DNA"/>
</dbReference>
<dbReference type="InterPro" id="IPR014284">
    <property type="entry name" value="RNA_pol_sigma-70_dom"/>
</dbReference>
<evidence type="ECO:0000256" key="1">
    <source>
        <dbReference type="ARBA" id="ARBA00010641"/>
    </source>
</evidence>
<keyword evidence="5" id="KW-0804">Transcription</keyword>
<dbReference type="STRING" id="315749.Bcer98_3970"/>
<comment type="similarity">
    <text evidence="1">Belongs to the sigma-70 factor family. ECF subfamily.</text>
</comment>
<keyword evidence="9" id="KW-1185">Reference proteome</keyword>
<dbReference type="OrthoDB" id="2678696at2"/>
<evidence type="ECO:0000259" key="6">
    <source>
        <dbReference type="Pfam" id="PF04542"/>
    </source>
</evidence>
<evidence type="ECO:0000256" key="3">
    <source>
        <dbReference type="ARBA" id="ARBA00023082"/>
    </source>
</evidence>
<accession>A7GVJ4</accession>
<dbReference type="SUPFAM" id="SSF88659">
    <property type="entry name" value="Sigma3 and sigma4 domains of RNA polymerase sigma factors"/>
    <property type="match status" value="1"/>
</dbReference>
<dbReference type="Gene3D" id="1.10.10.10">
    <property type="entry name" value="Winged helix-like DNA-binding domain superfamily/Winged helix DNA-binding domain"/>
    <property type="match status" value="1"/>
</dbReference>
<keyword evidence="3" id="KW-0731">Sigma factor</keyword>